<dbReference type="EMBL" id="MUKV01000040">
    <property type="protein sequence ID" value="OQS33220.1"/>
    <property type="molecule type" value="Genomic_DNA"/>
</dbReference>
<protein>
    <recommendedName>
        <fullName evidence="3">C-type lysozyme inhibitor domain-containing protein</fullName>
    </recommendedName>
</protein>
<accession>A0A1W0CEK5</accession>
<dbReference type="RefSeq" id="WP_043631254.1">
    <property type="nucleotide sequence ID" value="NZ_LXRL01000018.1"/>
</dbReference>
<comment type="caution">
    <text evidence="1">The sequence shown here is derived from an EMBL/GenBank/DDBJ whole genome shotgun (WGS) entry which is preliminary data.</text>
</comment>
<sequence>MTLPARFLFASLALALTAGCKPQAMQASYHCADATRFHFSRQSQTVELIRGEQRFQGYMDERGLLTWPRGNTGLPLPDSFFITRKQPDQMKLYGGFAGTGLACELDKGR</sequence>
<dbReference type="Proteomes" id="UP000192721">
    <property type="component" value="Unassembled WGS sequence"/>
</dbReference>
<evidence type="ECO:0000313" key="1">
    <source>
        <dbReference type="EMBL" id="OQS33220.1"/>
    </source>
</evidence>
<evidence type="ECO:0008006" key="3">
    <source>
        <dbReference type="Google" id="ProtNLM"/>
    </source>
</evidence>
<gene>
    <name evidence="1" type="ORF">B0T45_20615</name>
</gene>
<proteinExistence type="predicted"/>
<reference evidence="1 2" key="1">
    <citation type="submission" date="2017-02" db="EMBL/GenBank/DDBJ databases">
        <title>Chromobacterium haemolyticum H5244.</title>
        <authorList>
            <person name="Gulvik C.A."/>
        </authorList>
    </citation>
    <scope>NUCLEOTIDE SEQUENCE [LARGE SCALE GENOMIC DNA]</scope>
    <source>
        <strain evidence="1 2">H5244</strain>
    </source>
</reference>
<dbReference type="AlphaFoldDB" id="A0A1W0CEK5"/>
<dbReference type="PROSITE" id="PS51257">
    <property type="entry name" value="PROKAR_LIPOPROTEIN"/>
    <property type="match status" value="1"/>
</dbReference>
<evidence type="ECO:0000313" key="2">
    <source>
        <dbReference type="Proteomes" id="UP000192721"/>
    </source>
</evidence>
<name>A0A1W0CEK5_9NEIS</name>
<organism evidence="1 2">
    <name type="scientific">Chromobacterium haemolyticum</name>
    <dbReference type="NCBI Taxonomy" id="394935"/>
    <lineage>
        <taxon>Bacteria</taxon>
        <taxon>Pseudomonadati</taxon>
        <taxon>Pseudomonadota</taxon>
        <taxon>Betaproteobacteria</taxon>
        <taxon>Neisseriales</taxon>
        <taxon>Chromobacteriaceae</taxon>
        <taxon>Chromobacterium</taxon>
    </lineage>
</organism>